<keyword evidence="1" id="KW-0732">Signal</keyword>
<sequence>MTRLLAFSVFAGLLASSAHAVSFSDCIEYSSEINKFFPQRIDKLTTVTGTTCVPGRKKPSLMYRMRMDIKKSEADLSKKQELIDTQLKSWCSDPRQIELFKRLDIKYAYVDSSGDFIFETHLAIESCPR</sequence>
<dbReference type="EMBL" id="JBHTCA010000039">
    <property type="protein sequence ID" value="MFC7411636.1"/>
    <property type="molecule type" value="Genomic_DNA"/>
</dbReference>
<feature type="chain" id="PRO_5045378844" evidence="1">
    <location>
        <begin position="21"/>
        <end position="129"/>
    </location>
</feature>
<dbReference type="RefSeq" id="WP_382228325.1">
    <property type="nucleotide sequence ID" value="NZ_JBHTCA010000039.1"/>
</dbReference>
<dbReference type="Proteomes" id="UP001596501">
    <property type="component" value="Unassembled WGS sequence"/>
</dbReference>
<comment type="caution">
    <text evidence="2">The sequence shown here is derived from an EMBL/GenBank/DDBJ whole genome shotgun (WGS) entry which is preliminary data.</text>
</comment>
<evidence type="ECO:0000313" key="2">
    <source>
        <dbReference type="EMBL" id="MFC7411636.1"/>
    </source>
</evidence>
<reference evidence="3" key="1">
    <citation type="journal article" date="2019" name="Int. J. Syst. Evol. Microbiol.">
        <title>The Global Catalogue of Microorganisms (GCM) 10K type strain sequencing project: providing services to taxonomists for standard genome sequencing and annotation.</title>
        <authorList>
            <consortium name="The Broad Institute Genomics Platform"/>
            <consortium name="The Broad Institute Genome Sequencing Center for Infectious Disease"/>
            <person name="Wu L."/>
            <person name="Ma J."/>
        </authorList>
    </citation>
    <scope>NUCLEOTIDE SEQUENCE [LARGE SCALE GENOMIC DNA]</scope>
    <source>
        <strain evidence="3">CGMCC 1.12371</strain>
    </source>
</reference>
<organism evidence="2 3">
    <name type="scientific">Hydrogenophaga atypica</name>
    <dbReference type="NCBI Taxonomy" id="249409"/>
    <lineage>
        <taxon>Bacteria</taxon>
        <taxon>Pseudomonadati</taxon>
        <taxon>Pseudomonadota</taxon>
        <taxon>Betaproteobacteria</taxon>
        <taxon>Burkholderiales</taxon>
        <taxon>Comamonadaceae</taxon>
        <taxon>Hydrogenophaga</taxon>
    </lineage>
</organism>
<feature type="signal peptide" evidence="1">
    <location>
        <begin position="1"/>
        <end position="20"/>
    </location>
</feature>
<proteinExistence type="predicted"/>
<name>A0ABW2QQS7_9BURK</name>
<protein>
    <submittedName>
        <fullName evidence="2">Uncharacterized protein</fullName>
    </submittedName>
</protein>
<keyword evidence="3" id="KW-1185">Reference proteome</keyword>
<gene>
    <name evidence="2" type="ORF">ACFQPB_22510</name>
</gene>
<evidence type="ECO:0000313" key="3">
    <source>
        <dbReference type="Proteomes" id="UP001596501"/>
    </source>
</evidence>
<accession>A0ABW2QQS7</accession>
<evidence type="ECO:0000256" key="1">
    <source>
        <dbReference type="SAM" id="SignalP"/>
    </source>
</evidence>